<dbReference type="InterPro" id="IPR001172">
    <property type="entry name" value="FliN_T3SS_HrcQb"/>
</dbReference>
<evidence type="ECO:0000256" key="7">
    <source>
        <dbReference type="RuleBase" id="RU362074"/>
    </source>
</evidence>
<keyword evidence="6 7" id="KW-0472">Membrane</keyword>
<comment type="similarity">
    <text evidence="1 7">Belongs to the FliN/MopA/SpaO family.</text>
</comment>
<dbReference type="InterPro" id="IPR001543">
    <property type="entry name" value="FliN-like_C"/>
</dbReference>
<evidence type="ECO:0000313" key="9">
    <source>
        <dbReference type="EMBL" id="UZP73810.1"/>
    </source>
</evidence>
<dbReference type="PANTHER" id="PTHR43484">
    <property type="match status" value="1"/>
</dbReference>
<keyword evidence="7" id="KW-0975">Bacterial flagellum</keyword>
<sequence length="109" mass="11546">MSDDDAITAVPNELTDAPTGAAGDIDLDMLMDVPVTMTVEVGRKSLTIKELLSLTPGSVVSFDRSVTEPMDIMINGTLVARGEVVSADGKFGLRLVDVVSPKERLEQLG</sequence>
<evidence type="ECO:0000259" key="8">
    <source>
        <dbReference type="Pfam" id="PF01052"/>
    </source>
</evidence>
<dbReference type="RefSeq" id="WP_279242606.1">
    <property type="nucleotide sequence ID" value="NZ_CP036501.1"/>
</dbReference>
<reference evidence="9 10" key="1">
    <citation type="submission" date="2019-02" db="EMBL/GenBank/DDBJ databases">
        <title>Halieaceae_genomes.</title>
        <authorList>
            <person name="Li S.-H."/>
        </authorList>
    </citation>
    <scope>NUCLEOTIDE SEQUENCE [LARGE SCALE GENOMIC DNA]</scope>
    <source>
        <strain evidence="9 10">JH123</strain>
    </source>
</reference>
<evidence type="ECO:0000256" key="2">
    <source>
        <dbReference type="ARBA" id="ARBA00021897"/>
    </source>
</evidence>
<evidence type="ECO:0000256" key="5">
    <source>
        <dbReference type="ARBA" id="ARBA00022779"/>
    </source>
</evidence>
<dbReference type="InterPro" id="IPR051469">
    <property type="entry name" value="FliN/MopA/SpaO"/>
</dbReference>
<dbReference type="PRINTS" id="PR00956">
    <property type="entry name" value="FLGMOTORFLIN"/>
</dbReference>
<dbReference type="Proteomes" id="UP001317963">
    <property type="component" value="Chromosome"/>
</dbReference>
<evidence type="ECO:0000256" key="3">
    <source>
        <dbReference type="ARBA" id="ARBA00022475"/>
    </source>
</evidence>
<organism evidence="9 10">
    <name type="scientific">Candidatus Paraluminiphilus aquimaris</name>
    <dbReference type="NCBI Taxonomy" id="2518994"/>
    <lineage>
        <taxon>Bacteria</taxon>
        <taxon>Pseudomonadati</taxon>
        <taxon>Pseudomonadota</taxon>
        <taxon>Gammaproteobacteria</taxon>
        <taxon>Cellvibrionales</taxon>
        <taxon>Halieaceae</taxon>
        <taxon>Candidatus Paraluminiphilus</taxon>
    </lineage>
</organism>
<name>A0ABY6Q4J0_9GAMM</name>
<dbReference type="NCBIfam" id="TIGR02480">
    <property type="entry name" value="fliN"/>
    <property type="match status" value="1"/>
</dbReference>
<evidence type="ECO:0000256" key="4">
    <source>
        <dbReference type="ARBA" id="ARBA00022500"/>
    </source>
</evidence>
<evidence type="ECO:0000256" key="1">
    <source>
        <dbReference type="ARBA" id="ARBA00009226"/>
    </source>
</evidence>
<keyword evidence="3 7" id="KW-1003">Cell membrane</keyword>
<proteinExistence type="inferred from homology"/>
<dbReference type="SUPFAM" id="SSF101801">
    <property type="entry name" value="Surface presentation of antigens (SPOA)"/>
    <property type="match status" value="1"/>
</dbReference>
<keyword evidence="9" id="KW-0969">Cilium</keyword>
<dbReference type="EMBL" id="CP036501">
    <property type="protein sequence ID" value="UZP73810.1"/>
    <property type="molecule type" value="Genomic_DNA"/>
</dbReference>
<accession>A0ABY6Q4J0</accession>
<keyword evidence="4 7" id="KW-0145">Chemotaxis</keyword>
<gene>
    <name evidence="9" type="primary">fliN</name>
    <name evidence="9" type="ORF">E0F26_03205</name>
</gene>
<keyword evidence="10" id="KW-1185">Reference proteome</keyword>
<dbReference type="InterPro" id="IPR036429">
    <property type="entry name" value="SpoA-like_sf"/>
</dbReference>
<dbReference type="InterPro" id="IPR012826">
    <property type="entry name" value="FliN"/>
</dbReference>
<comment type="subcellular location">
    <subcellularLocation>
        <location evidence="7">Cell membrane</location>
        <topology evidence="7">Peripheral membrane protein</topology>
        <orientation evidence="7">Cytoplasmic side</orientation>
    </subcellularLocation>
    <subcellularLocation>
        <location evidence="7">Bacterial flagellum basal body</location>
    </subcellularLocation>
</comment>
<feature type="domain" description="Flagellar motor switch protein FliN-like C-terminal" evidence="8">
    <location>
        <begin position="29"/>
        <end position="99"/>
    </location>
</feature>
<keyword evidence="9" id="KW-0282">Flagellum</keyword>
<dbReference type="Gene3D" id="2.30.330.10">
    <property type="entry name" value="SpoA-like"/>
    <property type="match status" value="1"/>
</dbReference>
<keyword evidence="5 7" id="KW-0283">Flagellar rotation</keyword>
<keyword evidence="9" id="KW-0966">Cell projection</keyword>
<evidence type="ECO:0000313" key="10">
    <source>
        <dbReference type="Proteomes" id="UP001317963"/>
    </source>
</evidence>
<protein>
    <recommendedName>
        <fullName evidence="2 7">Flagellar motor switch protein FliN</fullName>
    </recommendedName>
</protein>
<evidence type="ECO:0000256" key="6">
    <source>
        <dbReference type="ARBA" id="ARBA00023136"/>
    </source>
</evidence>
<dbReference type="PANTHER" id="PTHR43484:SF1">
    <property type="entry name" value="FLAGELLAR MOTOR SWITCH PROTEIN FLIN"/>
    <property type="match status" value="1"/>
</dbReference>
<comment type="function">
    <text evidence="7">FliN is one of three proteins (FliG, FliN, FliM) that form the rotor-mounted switch complex (C ring), located at the base of the basal body. This complex interacts with the CheY and CheZ chemotaxis proteins, in addition to contacting components of the motor that determine the direction of flagellar rotation.</text>
</comment>
<dbReference type="Pfam" id="PF01052">
    <property type="entry name" value="FliMN_C"/>
    <property type="match status" value="1"/>
</dbReference>